<sequence length="972" mass="104335">MQKMKVWLISLFSFIFILGSLGALPVQVHAATISSYALPSIYTASTVYGLKVDATTIPVVSYTGDYDYAHFSMSGAATIEITAIGQASITSYSISPKKLNLSGTTSGNKLTFTVSGDEYLIVKINGQRALVIAADPAETNKPASSGTGIYNVKSSPYNADSTGAGMATTAIQNAINDAANYTGGQGIVYVPAGIYKAGNLQLKSDVALYLEGGAVLRFTGVASDYTVNWHKDSQNRDVTWWLYTPTGADNVKIYGRGTIDGNGKYATTTNNFASNIIVPIGTTNFTFDGPLIRDSGSWAVTPARSNDLTFKNMKIFNRFDMGENDGIDVNESQNVLVQHGIGIGLDDPYTTKSWDQTVDISLSWPGSPEPVSNVVFDDLISWTVCFGFKVGQGMRQNQSDVTFKNSVVYDSSVGIGVDHKYGVGTLTNVTFDNIDIERVTNTNDSTRTWAYFIIRNADGFGGGTINTLNVKNILVRDAGTTLGTLKGYSSTKDISNITFNNIVMPGSATPAQNLAQLNILNRAYHTPVTILPTQIAEPVQRPNLALNKPATASSSAAAPSLSFDGNFGTRWGSSYTDAEWIYVDLGSPVYVDAVKLYWEAAYGKSYQIQVSNDAVNWSNAFSTTTGDGGVDDISLTPTVARYVKMNGTLRGSSYGYSLWEFEVNGTVGNLAIGASVSASSSVENTNFSTVKINDGQRNTITGSMGWTSNNSLTTNHTESVTLDMGASKTISKVDLYPRNDAGNIGQNFPIDFTIKSSTDNVNWSTVVTRTGYAQPGNAVQSFAFSAVSARYVKIEGTNLRPNPSDANRYRMAFAEVEIYAANYATGAIVSASSSLENSNYSTNKVNDGGRNSVTGSMGWTSNNSLTANHTESMTLDMGANRSVTKVDLYPRNDAGNIGQNFPIDFTIQASTDGVNWSTVVTRTGYAQPGNAVQSFTVSAVSARYVKIEGTNLRPNPSDANRYRMAFAEVEVY</sequence>
<dbReference type="InterPro" id="IPR011050">
    <property type="entry name" value="Pectin_lyase_fold/virulence"/>
</dbReference>
<dbReference type="InterPro" id="IPR012334">
    <property type="entry name" value="Pectin_lyas_fold"/>
</dbReference>
<evidence type="ECO:0000313" key="6">
    <source>
        <dbReference type="EMBL" id="CAH1225758.1"/>
    </source>
</evidence>
<accession>A0ABN8H774</accession>
<dbReference type="PROSITE" id="PS50022">
    <property type="entry name" value="FA58C_3"/>
    <property type="match status" value="3"/>
</dbReference>
<feature type="domain" description="F5/8 type C" evidence="5">
    <location>
        <begin position="528"/>
        <end position="666"/>
    </location>
</feature>
<evidence type="ECO:0000313" key="7">
    <source>
        <dbReference type="Proteomes" id="UP000838821"/>
    </source>
</evidence>
<dbReference type="Pfam" id="PF00754">
    <property type="entry name" value="F5_F8_type_C"/>
    <property type="match status" value="3"/>
</dbReference>
<dbReference type="InterPro" id="IPR000421">
    <property type="entry name" value="FA58C"/>
</dbReference>
<keyword evidence="2 4" id="KW-0378">Hydrolase</keyword>
<dbReference type="Gene3D" id="2.160.20.10">
    <property type="entry name" value="Single-stranded right-handed beta-helix, Pectin lyase-like"/>
    <property type="match status" value="1"/>
</dbReference>
<dbReference type="InterPro" id="IPR000743">
    <property type="entry name" value="Glyco_hydro_28"/>
</dbReference>
<proteinExistence type="inferred from homology"/>
<reference evidence="6" key="1">
    <citation type="submission" date="2022-01" db="EMBL/GenBank/DDBJ databases">
        <authorList>
            <person name="Criscuolo A."/>
        </authorList>
    </citation>
    <scope>NUCLEOTIDE SEQUENCE</scope>
    <source>
        <strain evidence="6">CIP111891</strain>
    </source>
</reference>
<feature type="domain" description="F5/8 type C" evidence="5">
    <location>
        <begin position="816"/>
        <end position="972"/>
    </location>
</feature>
<keyword evidence="3 4" id="KW-0326">Glycosidase</keyword>
<dbReference type="Gene3D" id="2.60.120.260">
    <property type="entry name" value="Galactose-binding domain-like"/>
    <property type="match status" value="3"/>
</dbReference>
<gene>
    <name evidence="6" type="ORF">PAECIP111891_05860</name>
</gene>
<evidence type="ECO:0000256" key="4">
    <source>
        <dbReference type="RuleBase" id="RU361169"/>
    </source>
</evidence>
<dbReference type="PANTHER" id="PTHR31339:SF9">
    <property type="entry name" value="PLASMIN AND FIBRONECTIN-BINDING PROTEIN A"/>
    <property type="match status" value="1"/>
</dbReference>
<evidence type="ECO:0000256" key="1">
    <source>
        <dbReference type="ARBA" id="ARBA00008834"/>
    </source>
</evidence>
<protein>
    <recommendedName>
        <fullName evidence="5">F5/8 type C domain-containing protein</fullName>
    </recommendedName>
</protein>
<dbReference type="SUPFAM" id="SSF51126">
    <property type="entry name" value="Pectin lyase-like"/>
    <property type="match status" value="1"/>
</dbReference>
<dbReference type="InterPro" id="IPR051801">
    <property type="entry name" value="GH28_Enzymes"/>
</dbReference>
<keyword evidence="7" id="KW-1185">Reference proteome</keyword>
<dbReference type="PANTHER" id="PTHR31339">
    <property type="entry name" value="PECTIN LYASE-RELATED"/>
    <property type="match status" value="1"/>
</dbReference>
<dbReference type="EMBL" id="CAKMMW010000025">
    <property type="protein sequence ID" value="CAH1225758.1"/>
    <property type="molecule type" value="Genomic_DNA"/>
</dbReference>
<dbReference type="InterPro" id="IPR008979">
    <property type="entry name" value="Galactose-bd-like_sf"/>
</dbReference>
<organism evidence="6 7">
    <name type="scientific">Paenibacillus allorhizoplanae</name>
    <dbReference type="NCBI Taxonomy" id="2905648"/>
    <lineage>
        <taxon>Bacteria</taxon>
        <taxon>Bacillati</taxon>
        <taxon>Bacillota</taxon>
        <taxon>Bacilli</taxon>
        <taxon>Bacillales</taxon>
        <taxon>Paenibacillaceae</taxon>
        <taxon>Paenibacillus</taxon>
    </lineage>
</organism>
<name>A0ABN8H774_9BACL</name>
<evidence type="ECO:0000256" key="3">
    <source>
        <dbReference type="ARBA" id="ARBA00023295"/>
    </source>
</evidence>
<evidence type="ECO:0000256" key="2">
    <source>
        <dbReference type="ARBA" id="ARBA00022801"/>
    </source>
</evidence>
<comment type="caution">
    <text evidence="6">The sequence shown here is derived from an EMBL/GenBank/DDBJ whole genome shotgun (WGS) entry which is preliminary data.</text>
</comment>
<dbReference type="SUPFAM" id="SSF49785">
    <property type="entry name" value="Galactose-binding domain-like"/>
    <property type="match status" value="3"/>
</dbReference>
<evidence type="ECO:0000259" key="5">
    <source>
        <dbReference type="PROSITE" id="PS50022"/>
    </source>
</evidence>
<comment type="similarity">
    <text evidence="1 4">Belongs to the glycosyl hydrolase 28 family.</text>
</comment>
<feature type="domain" description="F5/8 type C" evidence="5">
    <location>
        <begin position="667"/>
        <end position="794"/>
    </location>
</feature>
<dbReference type="Pfam" id="PF00295">
    <property type="entry name" value="Glyco_hydro_28"/>
    <property type="match status" value="1"/>
</dbReference>
<dbReference type="Proteomes" id="UP000838821">
    <property type="component" value="Unassembled WGS sequence"/>
</dbReference>